<evidence type="ECO:0000313" key="2">
    <source>
        <dbReference type="Proteomes" id="UP000760494"/>
    </source>
</evidence>
<organism evidence="1 2">
    <name type="scientific">Fusarium fujikuroi</name>
    <name type="common">Bakanae and foot rot disease fungus</name>
    <name type="synonym">Gibberella fujikuroi</name>
    <dbReference type="NCBI Taxonomy" id="5127"/>
    <lineage>
        <taxon>Eukaryota</taxon>
        <taxon>Fungi</taxon>
        <taxon>Dikarya</taxon>
        <taxon>Ascomycota</taxon>
        <taxon>Pezizomycotina</taxon>
        <taxon>Sordariomycetes</taxon>
        <taxon>Hypocreomycetidae</taxon>
        <taxon>Hypocreales</taxon>
        <taxon>Nectriaceae</taxon>
        <taxon>Fusarium</taxon>
        <taxon>Fusarium fujikuroi species complex</taxon>
    </lineage>
</organism>
<evidence type="ECO:0000313" key="1">
    <source>
        <dbReference type="EMBL" id="VTT64262.1"/>
    </source>
</evidence>
<dbReference type="EMBL" id="CABFJX010000113">
    <property type="protein sequence ID" value="VTT64262.1"/>
    <property type="molecule type" value="Genomic_DNA"/>
</dbReference>
<dbReference type="GO" id="GO:0019346">
    <property type="term" value="P:transsulfuration"/>
    <property type="evidence" value="ECO:0007669"/>
    <property type="project" value="TreeGrafter"/>
</dbReference>
<comment type="caution">
    <text evidence="1">The sequence shown here is derived from an EMBL/GenBank/DDBJ whole genome shotgun (WGS) entry which is preliminary data.</text>
</comment>
<proteinExistence type="predicted"/>
<dbReference type="InterPro" id="IPR051750">
    <property type="entry name" value="Trans-sulfuration_enzymes"/>
</dbReference>
<dbReference type="AlphaFoldDB" id="A0A2H3S7D4"/>
<dbReference type="OrthoDB" id="10047078at2759"/>
<dbReference type="PANTHER" id="PTHR42699">
    <property type="match status" value="1"/>
</dbReference>
<protein>
    <submittedName>
        <fullName evidence="1">Uncharacterized protein</fullName>
    </submittedName>
</protein>
<dbReference type="Proteomes" id="UP000760494">
    <property type="component" value="Unassembled WGS sequence"/>
</dbReference>
<accession>A0A2H3S7D4</accession>
<dbReference type="GO" id="GO:0003962">
    <property type="term" value="F:cystathionine gamma-synthase activity"/>
    <property type="evidence" value="ECO:0007669"/>
    <property type="project" value="TreeGrafter"/>
</dbReference>
<name>A0A2H3S7D4_FUSFU</name>
<reference evidence="1" key="1">
    <citation type="submission" date="2019-05" db="EMBL/GenBank/DDBJ databases">
        <authorList>
            <person name="Piombo E."/>
        </authorList>
    </citation>
    <scope>NUCLEOTIDE SEQUENCE</scope>
    <source>
        <strain evidence="1">C2S</strain>
    </source>
</reference>
<sequence length="98" mass="11203">MFSGAANVTGGSVIINPNSRHYAELHDAMRSRYGNVSCFPQDISVLRDNSINLVERVRKANQNTVNVLRVFASHRAVARVNHPSRFRGLEYTNYERRR</sequence>
<dbReference type="PANTHER" id="PTHR42699:SF1">
    <property type="entry name" value="CYSTATHIONINE GAMMA-SYNTHASE-RELATED"/>
    <property type="match status" value="1"/>
</dbReference>
<gene>
    <name evidence="1" type="ORF">C2S_5338</name>
</gene>